<proteinExistence type="predicted"/>
<organism evidence="1 2">
    <name type="scientific">Aspergillus tamarii</name>
    <dbReference type="NCBI Taxonomy" id="41984"/>
    <lineage>
        <taxon>Eukaryota</taxon>
        <taxon>Fungi</taxon>
        <taxon>Dikarya</taxon>
        <taxon>Ascomycota</taxon>
        <taxon>Pezizomycotina</taxon>
        <taxon>Eurotiomycetes</taxon>
        <taxon>Eurotiomycetidae</taxon>
        <taxon>Eurotiales</taxon>
        <taxon>Aspergillaceae</taxon>
        <taxon>Aspergillus</taxon>
        <taxon>Aspergillus subgen. Circumdati</taxon>
    </lineage>
</organism>
<sequence length="107" mass="12207">MSRSCVPWKPAVMSHRDVSVYTLVLTPNSLSLCLVKPLHMFTTSCFCLTLLYLVLSINPSTVYQHGLRLFQEKVQGRKATCSSIRKMGNHTLRRDHEQRNWKGPSSS</sequence>
<keyword evidence="2" id="KW-1185">Reference proteome</keyword>
<dbReference type="EMBL" id="ML738664">
    <property type="protein sequence ID" value="KAE8160045.1"/>
    <property type="molecule type" value="Genomic_DNA"/>
</dbReference>
<dbReference type="Proteomes" id="UP000326950">
    <property type="component" value="Unassembled WGS sequence"/>
</dbReference>
<evidence type="ECO:0000313" key="2">
    <source>
        <dbReference type="Proteomes" id="UP000326950"/>
    </source>
</evidence>
<protein>
    <submittedName>
        <fullName evidence="1">Uncharacterized protein</fullName>
    </submittedName>
</protein>
<name>A0A5N6UN34_ASPTM</name>
<dbReference type="AlphaFoldDB" id="A0A5N6UN34"/>
<gene>
    <name evidence="1" type="ORF">BDV40DRAFT_271587</name>
</gene>
<reference evidence="1 2" key="1">
    <citation type="submission" date="2019-04" db="EMBL/GenBank/DDBJ databases">
        <title>Friends and foes A comparative genomics study of 23 Aspergillus species from section Flavi.</title>
        <authorList>
            <consortium name="DOE Joint Genome Institute"/>
            <person name="Kjaerbolling I."/>
            <person name="Vesth T."/>
            <person name="Frisvad J.C."/>
            <person name="Nybo J.L."/>
            <person name="Theobald S."/>
            <person name="Kildgaard S."/>
            <person name="Isbrandt T."/>
            <person name="Kuo A."/>
            <person name="Sato A."/>
            <person name="Lyhne E.K."/>
            <person name="Kogle M.E."/>
            <person name="Wiebenga A."/>
            <person name="Kun R.S."/>
            <person name="Lubbers R.J."/>
            <person name="Makela M.R."/>
            <person name="Barry K."/>
            <person name="Chovatia M."/>
            <person name="Clum A."/>
            <person name="Daum C."/>
            <person name="Haridas S."/>
            <person name="He G."/>
            <person name="LaButti K."/>
            <person name="Lipzen A."/>
            <person name="Mondo S."/>
            <person name="Riley R."/>
            <person name="Salamov A."/>
            <person name="Simmons B.A."/>
            <person name="Magnuson J.K."/>
            <person name="Henrissat B."/>
            <person name="Mortensen U.H."/>
            <person name="Larsen T.O."/>
            <person name="Devries R.P."/>
            <person name="Grigoriev I.V."/>
            <person name="Machida M."/>
            <person name="Baker S.E."/>
            <person name="Andersen M.R."/>
        </authorList>
    </citation>
    <scope>NUCLEOTIDE SEQUENCE [LARGE SCALE GENOMIC DNA]</scope>
    <source>
        <strain evidence="1 2">CBS 117626</strain>
    </source>
</reference>
<evidence type="ECO:0000313" key="1">
    <source>
        <dbReference type="EMBL" id="KAE8160045.1"/>
    </source>
</evidence>
<accession>A0A5N6UN34</accession>